<feature type="region of interest" description="Disordered" evidence="1">
    <location>
        <begin position="55"/>
        <end position="77"/>
    </location>
</feature>
<dbReference type="AlphaFoldDB" id="A0AAE0WS26"/>
<evidence type="ECO:0000313" key="4">
    <source>
        <dbReference type="Proteomes" id="UP001274830"/>
    </source>
</evidence>
<comment type="caution">
    <text evidence="3">The sequence shown here is derived from an EMBL/GenBank/DDBJ whole genome shotgun (WGS) entry which is preliminary data.</text>
</comment>
<dbReference type="InterPro" id="IPR038883">
    <property type="entry name" value="AN11006-like"/>
</dbReference>
<dbReference type="PANTHER" id="PTHR42085">
    <property type="entry name" value="F-BOX DOMAIN-CONTAINING PROTEIN"/>
    <property type="match status" value="1"/>
</dbReference>
<proteinExistence type="predicted"/>
<dbReference type="EMBL" id="JAUTXT010000008">
    <property type="protein sequence ID" value="KAK3676992.1"/>
    <property type="molecule type" value="Genomic_DNA"/>
</dbReference>
<dbReference type="PANTHER" id="PTHR42085:SF8">
    <property type="entry name" value="F-BOX DOMAIN-CONTAINING PROTEIN"/>
    <property type="match status" value="1"/>
</dbReference>
<organism evidence="3 4">
    <name type="scientific">Recurvomyces mirabilis</name>
    <dbReference type="NCBI Taxonomy" id="574656"/>
    <lineage>
        <taxon>Eukaryota</taxon>
        <taxon>Fungi</taxon>
        <taxon>Dikarya</taxon>
        <taxon>Ascomycota</taxon>
        <taxon>Pezizomycotina</taxon>
        <taxon>Dothideomycetes</taxon>
        <taxon>Dothideomycetidae</taxon>
        <taxon>Mycosphaerellales</taxon>
        <taxon>Teratosphaeriaceae</taxon>
        <taxon>Recurvomyces</taxon>
    </lineage>
</organism>
<evidence type="ECO:0000256" key="1">
    <source>
        <dbReference type="SAM" id="MobiDB-lite"/>
    </source>
</evidence>
<evidence type="ECO:0000313" key="3">
    <source>
        <dbReference type="EMBL" id="KAK3676992.1"/>
    </source>
</evidence>
<protein>
    <recommendedName>
        <fullName evidence="2">DUF7730 domain-containing protein</fullName>
    </recommendedName>
</protein>
<feature type="domain" description="DUF7730" evidence="2">
    <location>
        <begin position="77"/>
        <end position="189"/>
    </location>
</feature>
<gene>
    <name evidence="3" type="ORF">LTR78_003197</name>
</gene>
<dbReference type="Proteomes" id="UP001274830">
    <property type="component" value="Unassembled WGS sequence"/>
</dbReference>
<keyword evidence="4" id="KW-1185">Reference proteome</keyword>
<reference evidence="3" key="1">
    <citation type="submission" date="2023-07" db="EMBL/GenBank/DDBJ databases">
        <title>Black Yeasts Isolated from many extreme environments.</title>
        <authorList>
            <person name="Coleine C."/>
            <person name="Stajich J.E."/>
            <person name="Selbmann L."/>
        </authorList>
    </citation>
    <scope>NUCLEOTIDE SEQUENCE</scope>
    <source>
        <strain evidence="3">CCFEE 5485</strain>
    </source>
</reference>
<evidence type="ECO:0000259" key="2">
    <source>
        <dbReference type="Pfam" id="PF24864"/>
    </source>
</evidence>
<sequence length="328" mass="37376">MADNPVITLGKRKRAQVSYLDEDDGLDGLLGMDDHNDGESINEFSDDVDDVAYGKRKPKRSARLAKKAKLPKKPKNQKPFRFLDLPAELRDQIYELALVDPHGISLLSKTKAYRRTVTRGHITEEDDRGYWYGRSRRGYRPAIQNEENGADREPMPTLIPALLAVNKQIYAEAVGYLYRQRFVIEDTYALHDFVAGLGSHRTQLDNVTIKGWGRGRGAHKSMNFTGFTLLASCINLKSITLNCNIGGWRDPKGLARQIYRDGVYFFEGFGLANGSKDAGVKILELGDENFSKSNRGWWRRTQNSIPDYEEEDYQELFKGELRKLLVKH</sequence>
<accession>A0AAE0WS26</accession>
<dbReference type="Pfam" id="PF24864">
    <property type="entry name" value="DUF7730"/>
    <property type="match status" value="1"/>
</dbReference>
<name>A0AAE0WS26_9PEZI</name>
<dbReference type="InterPro" id="IPR056632">
    <property type="entry name" value="DUF7730"/>
</dbReference>